<dbReference type="Pfam" id="PF11716">
    <property type="entry name" value="MDMPI_N"/>
    <property type="match status" value="1"/>
</dbReference>
<dbReference type="GO" id="GO:0016853">
    <property type="term" value="F:isomerase activity"/>
    <property type="evidence" value="ECO:0007669"/>
    <property type="project" value="UniProtKB-KW"/>
</dbReference>
<protein>
    <submittedName>
        <fullName evidence="2">Maleylpyruvate isomerase family mycothiol-dependent enzyme</fullName>
    </submittedName>
</protein>
<sequence>MPDFTRYLPLGLTPKRDETGVSPRWNEQMASILLSLADLLENAASDAWDEPSECEGWRVRDAVGHIVWRVGTPSRELVASATRAWVHNGLRVNRAIDAASKVAAEAEPAELLARLRAIAADKAAGRGRTGVSELTEVVVHGFDITHPLGLALNVSDTASGAVALRQALLAPLGVRAVLRRRSLVATDAGWSVGRGAPLRGTAEEHILFLFGRRGPAGRDGTSATAGSA</sequence>
<evidence type="ECO:0000313" key="2">
    <source>
        <dbReference type="EMBL" id="RNE63701.1"/>
    </source>
</evidence>
<accession>A0A3M8LDZ7</accession>
<dbReference type="RefSeq" id="WP_123045578.1">
    <property type="nucleotide sequence ID" value="NZ_RDSR01000008.1"/>
</dbReference>
<dbReference type="EMBL" id="RDSR01000008">
    <property type="protein sequence ID" value="RNE63701.1"/>
    <property type="molecule type" value="Genomic_DNA"/>
</dbReference>
<keyword evidence="2" id="KW-0670">Pyruvate</keyword>
<keyword evidence="2" id="KW-0413">Isomerase</keyword>
<reference evidence="2 3" key="1">
    <citation type="submission" date="2018-11" db="EMBL/GenBank/DDBJ databases">
        <title>Cryobacterium sp. nov., isolated from rhizosphere soil of lettuce.</title>
        <authorList>
            <person name="Wang Y."/>
        </authorList>
    </citation>
    <scope>NUCLEOTIDE SEQUENCE [LARGE SCALE GENOMIC DNA]</scope>
    <source>
        <strain evidence="2 3">NEAU-85</strain>
    </source>
</reference>
<dbReference type="InterPro" id="IPR024344">
    <property type="entry name" value="MDMPI_metal-binding"/>
</dbReference>
<dbReference type="InterPro" id="IPR017517">
    <property type="entry name" value="Maleyloyr_isom"/>
</dbReference>
<keyword evidence="3" id="KW-1185">Reference proteome</keyword>
<dbReference type="SUPFAM" id="SSF109854">
    <property type="entry name" value="DinB/YfiT-like putative metalloenzymes"/>
    <property type="match status" value="1"/>
</dbReference>
<dbReference type="OrthoDB" id="5178565at2"/>
<gene>
    <name evidence="2" type="ORF">EEJ31_06975</name>
</gene>
<organism evidence="2 3">
    <name type="scientific">Cryobacterium tepidiphilum</name>
    <dbReference type="NCBI Taxonomy" id="2486026"/>
    <lineage>
        <taxon>Bacteria</taxon>
        <taxon>Bacillati</taxon>
        <taxon>Actinomycetota</taxon>
        <taxon>Actinomycetes</taxon>
        <taxon>Micrococcales</taxon>
        <taxon>Microbacteriaceae</taxon>
        <taxon>Cryobacterium</taxon>
    </lineage>
</organism>
<comment type="caution">
    <text evidence="2">The sequence shown here is derived from an EMBL/GenBank/DDBJ whole genome shotgun (WGS) entry which is preliminary data.</text>
</comment>
<evidence type="ECO:0000313" key="3">
    <source>
        <dbReference type="Proteomes" id="UP000279859"/>
    </source>
</evidence>
<dbReference type="Proteomes" id="UP000279859">
    <property type="component" value="Unassembled WGS sequence"/>
</dbReference>
<name>A0A3M8LDZ7_9MICO</name>
<dbReference type="Gene3D" id="1.20.120.450">
    <property type="entry name" value="dinb family like domain"/>
    <property type="match status" value="1"/>
</dbReference>
<dbReference type="NCBIfam" id="TIGR03083">
    <property type="entry name" value="maleylpyruvate isomerase family mycothiol-dependent enzyme"/>
    <property type="match status" value="1"/>
</dbReference>
<dbReference type="AlphaFoldDB" id="A0A3M8LDZ7"/>
<dbReference type="GO" id="GO:0046872">
    <property type="term" value="F:metal ion binding"/>
    <property type="evidence" value="ECO:0007669"/>
    <property type="project" value="InterPro"/>
</dbReference>
<dbReference type="InterPro" id="IPR034660">
    <property type="entry name" value="DinB/YfiT-like"/>
</dbReference>
<proteinExistence type="predicted"/>
<feature type="domain" description="Mycothiol-dependent maleylpyruvate isomerase metal-binding" evidence="1">
    <location>
        <begin position="36"/>
        <end position="121"/>
    </location>
</feature>
<evidence type="ECO:0000259" key="1">
    <source>
        <dbReference type="Pfam" id="PF11716"/>
    </source>
</evidence>